<dbReference type="GO" id="GO:0016020">
    <property type="term" value="C:membrane"/>
    <property type="evidence" value="ECO:0007669"/>
    <property type="project" value="InterPro"/>
</dbReference>
<keyword evidence="2" id="KW-0812">Transmembrane</keyword>
<feature type="region of interest" description="Disordered" evidence="1">
    <location>
        <begin position="226"/>
        <end position="245"/>
    </location>
</feature>
<evidence type="ECO:0000259" key="3">
    <source>
        <dbReference type="Pfam" id="PF18075"/>
    </source>
</evidence>
<evidence type="ECO:0000313" key="4">
    <source>
        <dbReference type="EMBL" id="MBB6557131.1"/>
    </source>
</evidence>
<accession>A0A7X0U6L3</accession>
<keyword evidence="4" id="KW-0131">Cell cycle</keyword>
<dbReference type="InterPro" id="IPR040690">
    <property type="entry name" value="FtsX_ECD"/>
</dbReference>
<protein>
    <submittedName>
        <fullName evidence="4">Cell division protein FtsX</fullName>
    </submittedName>
</protein>
<evidence type="ECO:0000256" key="1">
    <source>
        <dbReference type="SAM" id="MobiDB-lite"/>
    </source>
</evidence>
<feature type="transmembrane region" description="Helical" evidence="2">
    <location>
        <begin position="43"/>
        <end position="64"/>
    </location>
</feature>
<reference evidence="4 5" key="1">
    <citation type="submission" date="2020-08" db="EMBL/GenBank/DDBJ databases">
        <title>Sequencing the genomes of 1000 actinobacteria strains.</title>
        <authorList>
            <person name="Klenk H.-P."/>
        </authorList>
    </citation>
    <scope>NUCLEOTIDE SEQUENCE [LARGE SCALE GENOMIC DNA]</scope>
    <source>
        <strain evidence="4 5">DSM 43768</strain>
    </source>
</reference>
<dbReference type="Gene3D" id="3.30.70.3040">
    <property type="match status" value="2"/>
</dbReference>
<keyword evidence="2" id="KW-1133">Transmembrane helix</keyword>
<dbReference type="Pfam" id="PF18075">
    <property type="entry name" value="FtsX_ECD"/>
    <property type="match status" value="2"/>
</dbReference>
<comment type="caution">
    <text evidence="4">The sequence shown here is derived from an EMBL/GenBank/DDBJ whole genome shotgun (WGS) entry which is preliminary data.</text>
</comment>
<dbReference type="GO" id="GO:0051301">
    <property type="term" value="P:cell division"/>
    <property type="evidence" value="ECO:0007669"/>
    <property type="project" value="UniProtKB-KW"/>
</dbReference>
<dbReference type="PANTHER" id="PTHR47755:SF1">
    <property type="entry name" value="CELL DIVISION PROTEIN FTSX"/>
    <property type="match status" value="1"/>
</dbReference>
<organism evidence="4 5">
    <name type="scientific">Nonomuraea rubra</name>
    <dbReference type="NCBI Taxonomy" id="46180"/>
    <lineage>
        <taxon>Bacteria</taxon>
        <taxon>Bacillati</taxon>
        <taxon>Actinomycetota</taxon>
        <taxon>Actinomycetes</taxon>
        <taxon>Streptosporangiales</taxon>
        <taxon>Streptosporangiaceae</taxon>
        <taxon>Nonomuraea</taxon>
    </lineage>
</organism>
<keyword evidence="4" id="KW-0132">Cell division</keyword>
<proteinExistence type="predicted"/>
<dbReference type="EMBL" id="JACHMI010000001">
    <property type="protein sequence ID" value="MBB6557131.1"/>
    <property type="molecule type" value="Genomic_DNA"/>
</dbReference>
<dbReference type="Proteomes" id="UP000565579">
    <property type="component" value="Unassembled WGS sequence"/>
</dbReference>
<sequence length="357" mass="37504">MNSPVEDRLREALAEAGAAVDPSTLRPLRAPGHRRFRVDFRMLTAAAAVVVVGSAGAVLAGGAADGGGDGGRMTAATAANELTRDDLDMTVFLCTATAPKETGCAGAAGSEQREVIERVVEEQLPQIDVGQWVSQAVAYDDFRKRYAHDQALLDEVQAADLPPSYQFKLRQGADRRQVASAFSGLAGVLSVVDHAAGPPSAATAQGGWQVSAFLCKAGTQLPACQAKPAAPEGGDSKSTVRGRAATPAQTKALQQLIQKMPGVQEVHFEDQAAAYENFKETFKDNQALVGATRVEDMPQSFRIKLNADAVVSEVVAELRRQPGVAQVVSDQCLTDRAALATDFGLHLPDEVVCPGGA</sequence>
<keyword evidence="5" id="KW-1185">Reference proteome</keyword>
<dbReference type="InterPro" id="IPR004513">
    <property type="entry name" value="FtsX"/>
</dbReference>
<feature type="domain" description="FtsX extracellular" evidence="3">
    <location>
        <begin position="209"/>
        <end position="327"/>
    </location>
</feature>
<evidence type="ECO:0000313" key="5">
    <source>
        <dbReference type="Proteomes" id="UP000565579"/>
    </source>
</evidence>
<dbReference type="AlphaFoldDB" id="A0A7X0U6L3"/>
<dbReference type="RefSeq" id="WP_185111515.1">
    <property type="nucleotide sequence ID" value="NZ_JACHMI010000001.1"/>
</dbReference>
<dbReference type="PANTHER" id="PTHR47755">
    <property type="entry name" value="CELL DIVISION PROTEIN FTSX"/>
    <property type="match status" value="1"/>
</dbReference>
<feature type="domain" description="FtsX extracellular" evidence="3">
    <location>
        <begin position="88"/>
        <end position="191"/>
    </location>
</feature>
<keyword evidence="2" id="KW-0472">Membrane</keyword>
<evidence type="ECO:0000256" key="2">
    <source>
        <dbReference type="SAM" id="Phobius"/>
    </source>
</evidence>
<name>A0A7X0U6L3_9ACTN</name>
<gene>
    <name evidence="4" type="ORF">HD593_011926</name>
</gene>